<dbReference type="GO" id="GO:0005829">
    <property type="term" value="C:cytosol"/>
    <property type="evidence" value="ECO:0007669"/>
    <property type="project" value="TreeGrafter"/>
</dbReference>
<dbReference type="InterPro" id="IPR020751">
    <property type="entry name" value="aa-tRNA-synth_I_codon-bd_sub2"/>
</dbReference>
<dbReference type="InterPro" id="IPR033910">
    <property type="entry name" value="GluRS_core"/>
</dbReference>
<dbReference type="Pfam" id="PF19269">
    <property type="entry name" value="Anticodon_2"/>
    <property type="match status" value="1"/>
</dbReference>
<dbReference type="PANTHER" id="PTHR43311">
    <property type="entry name" value="GLUTAMATE--TRNA LIGASE"/>
    <property type="match status" value="1"/>
</dbReference>
<dbReference type="PRINTS" id="PR00987">
    <property type="entry name" value="TRNASYNTHGLU"/>
</dbReference>
<dbReference type="CDD" id="cd00808">
    <property type="entry name" value="GluRS_core"/>
    <property type="match status" value="1"/>
</dbReference>
<evidence type="ECO:0000256" key="4">
    <source>
        <dbReference type="ARBA" id="ARBA00022741"/>
    </source>
</evidence>
<name>A0A0A2GUJ4_9FLAO</name>
<keyword evidence="6 8" id="KW-0648">Protein biosynthesis</keyword>
<reference evidence="11 12" key="1">
    <citation type="submission" date="2014-10" db="EMBL/GenBank/DDBJ databases">
        <title>Draft genome sequence of the proteorhodopsin-containing marine bacterium Dokdonia donghaensis.</title>
        <authorList>
            <person name="Gomez-Consarnau L."/>
            <person name="Gonzalez J.M."/>
            <person name="Riedel T."/>
            <person name="Jaenicke S."/>
            <person name="Wagner-Doebler I."/>
            <person name="Fuhrman J.A."/>
        </authorList>
    </citation>
    <scope>NUCLEOTIDE SEQUENCE [LARGE SCALE GENOMIC DNA]</scope>
    <source>
        <strain evidence="11 12">DSW-1</strain>
    </source>
</reference>
<keyword evidence="12" id="KW-1185">Reference proteome</keyword>
<dbReference type="InterPro" id="IPR008925">
    <property type="entry name" value="aa_tRNA-synth_I_cd-bd_sf"/>
</dbReference>
<keyword evidence="3 8" id="KW-0436">Ligase</keyword>
<dbReference type="InterPro" id="IPR000924">
    <property type="entry name" value="Glu/Gln-tRNA-synth"/>
</dbReference>
<comment type="caution">
    <text evidence="11">The sequence shown here is derived from an EMBL/GenBank/DDBJ whole genome shotgun (WGS) entry which is preliminary data.</text>
</comment>
<dbReference type="PANTHER" id="PTHR43311:SF2">
    <property type="entry name" value="GLUTAMATE--TRNA LIGASE, MITOCHONDRIAL-RELATED"/>
    <property type="match status" value="1"/>
</dbReference>
<evidence type="ECO:0000256" key="1">
    <source>
        <dbReference type="ARBA" id="ARBA00007894"/>
    </source>
</evidence>
<feature type="short sequence motif" description="'KMSKS' region" evidence="8">
    <location>
        <begin position="260"/>
        <end position="264"/>
    </location>
</feature>
<dbReference type="KEGG" id="ddo:I597_0624"/>
<comment type="subcellular location">
    <subcellularLocation>
        <location evidence="8">Cytoplasm</location>
    </subcellularLocation>
</comment>
<feature type="domain" description="Aminoacyl-tRNA synthetase class I anticodon-binding" evidence="10">
    <location>
        <begin position="375"/>
        <end position="501"/>
    </location>
</feature>
<gene>
    <name evidence="8" type="primary">gltX</name>
    <name evidence="11" type="ORF">NV36_08770</name>
</gene>
<dbReference type="SUPFAM" id="SSF48163">
    <property type="entry name" value="An anticodon-binding domain of class I aminoacyl-tRNA synthetases"/>
    <property type="match status" value="1"/>
</dbReference>
<dbReference type="Proteomes" id="UP000030140">
    <property type="component" value="Unassembled WGS sequence"/>
</dbReference>
<comment type="function">
    <text evidence="8">Catalyzes the attachment of glutamate to tRNA(Glu) in a two-step reaction: glutamate is first activated by ATP to form Glu-AMP and then transferred to the acceptor end of tRNA(Glu).</text>
</comment>
<comment type="caution">
    <text evidence="8">Lacks conserved residue(s) required for the propagation of feature annotation.</text>
</comment>
<evidence type="ECO:0000256" key="5">
    <source>
        <dbReference type="ARBA" id="ARBA00022840"/>
    </source>
</evidence>
<evidence type="ECO:0000256" key="6">
    <source>
        <dbReference type="ARBA" id="ARBA00022917"/>
    </source>
</evidence>
<dbReference type="GO" id="GO:0006424">
    <property type="term" value="P:glutamyl-tRNA aminoacylation"/>
    <property type="evidence" value="ECO:0007669"/>
    <property type="project" value="UniProtKB-UniRule"/>
</dbReference>
<accession>A0A0A2GUJ4</accession>
<evidence type="ECO:0000256" key="2">
    <source>
        <dbReference type="ARBA" id="ARBA00022490"/>
    </source>
</evidence>
<dbReference type="GO" id="GO:0000049">
    <property type="term" value="F:tRNA binding"/>
    <property type="evidence" value="ECO:0007669"/>
    <property type="project" value="InterPro"/>
</dbReference>
<comment type="similarity">
    <text evidence="1 8">Belongs to the class-I aminoacyl-tRNA synthetase family. Glutamate--tRNA ligase type 1 subfamily.</text>
</comment>
<dbReference type="GO" id="GO:0004818">
    <property type="term" value="F:glutamate-tRNA ligase activity"/>
    <property type="evidence" value="ECO:0007669"/>
    <property type="project" value="UniProtKB-UniRule"/>
</dbReference>
<sequence length="505" mass="57065">MSQNVRVRFAPSPTGPLHIGGVRTALFNYLFAKKHGGTFILRIEDTDQNRYVAGAEDYIRESLDWCGISYDEGPTKDGGYGPYRQSERKDMYHTYAQQLIDSGNAYYAFDTAESLDAHRKDHEANGKTFIYNWHNRLKLDNSLVLSQEETKQRIADGDNYVIRFKSPQDEVLKLQDEIRGEMEIDTNILDDKILFKSDGMPTYHLANIVDDHLMEISHVIRGEEWLPSLALHVLLYRALGWTAPKFAHLPLILKPVGKGKLSKRDGDKLGFPVFPLQWEDPKSNEISSGYREDGYFAEAVVNMLAFLGWNPGTEQEIFSLEELIAAFDLKRVNKGGAKFDPEKTKWFQQQYMQEIPVATIATAFSSLLTEKGVEATEGYTTQVVTLIKERAVFVEDLWTLGSYFFTAPTTFDEKASKKAWKEGTTAIMEEVKIILNGVDNFTTIEAQTALKAWIVNSELGFGKVMQPFRLSLVGAMQGPDVFDIAATIGKEETLRRIDYAIATLG</sequence>
<protein>
    <recommendedName>
        <fullName evidence="8">Glutamate--tRNA ligase</fullName>
        <ecNumber evidence="8">6.1.1.17</ecNumber>
    </recommendedName>
    <alternativeName>
        <fullName evidence="8">Glutamyl-tRNA synthetase</fullName>
        <shortName evidence="8">GluRS</shortName>
    </alternativeName>
</protein>
<dbReference type="InterPro" id="IPR014729">
    <property type="entry name" value="Rossmann-like_a/b/a_fold"/>
</dbReference>
<dbReference type="GO" id="GO:0005524">
    <property type="term" value="F:ATP binding"/>
    <property type="evidence" value="ECO:0007669"/>
    <property type="project" value="UniProtKB-UniRule"/>
</dbReference>
<dbReference type="EC" id="6.1.1.17" evidence="8"/>
<keyword evidence="4 8" id="KW-0547">Nucleotide-binding</keyword>
<comment type="catalytic activity">
    <reaction evidence="8">
        <text>tRNA(Glu) + L-glutamate + ATP = L-glutamyl-tRNA(Glu) + AMP + diphosphate</text>
        <dbReference type="Rhea" id="RHEA:23540"/>
        <dbReference type="Rhea" id="RHEA-COMP:9663"/>
        <dbReference type="Rhea" id="RHEA-COMP:9680"/>
        <dbReference type="ChEBI" id="CHEBI:29985"/>
        <dbReference type="ChEBI" id="CHEBI:30616"/>
        <dbReference type="ChEBI" id="CHEBI:33019"/>
        <dbReference type="ChEBI" id="CHEBI:78442"/>
        <dbReference type="ChEBI" id="CHEBI:78520"/>
        <dbReference type="ChEBI" id="CHEBI:456215"/>
        <dbReference type="EC" id="6.1.1.17"/>
    </reaction>
</comment>
<dbReference type="FunFam" id="3.40.50.620:FF:000127">
    <property type="entry name" value="Glutamate--tRNA ligase"/>
    <property type="match status" value="1"/>
</dbReference>
<evidence type="ECO:0000313" key="12">
    <source>
        <dbReference type="Proteomes" id="UP000030140"/>
    </source>
</evidence>
<dbReference type="SUPFAM" id="SSF52374">
    <property type="entry name" value="Nucleotidylyl transferase"/>
    <property type="match status" value="1"/>
</dbReference>
<dbReference type="HAMAP" id="MF_00022">
    <property type="entry name" value="Glu_tRNA_synth_type1"/>
    <property type="match status" value="1"/>
</dbReference>
<dbReference type="EMBL" id="JSAQ01000001">
    <property type="protein sequence ID" value="KGO06924.1"/>
    <property type="molecule type" value="Genomic_DNA"/>
</dbReference>
<organism evidence="11 12">
    <name type="scientific">Dokdonia donghaensis DSW-1</name>
    <dbReference type="NCBI Taxonomy" id="1300343"/>
    <lineage>
        <taxon>Bacteria</taxon>
        <taxon>Pseudomonadati</taxon>
        <taxon>Bacteroidota</taxon>
        <taxon>Flavobacteriia</taxon>
        <taxon>Flavobacteriales</taxon>
        <taxon>Flavobacteriaceae</taxon>
        <taxon>Dokdonia</taxon>
    </lineage>
</organism>
<keyword evidence="5 8" id="KW-0067">ATP-binding</keyword>
<dbReference type="InterPro" id="IPR020058">
    <property type="entry name" value="Glu/Gln-tRNA-synth_Ib_cat-dom"/>
</dbReference>
<evidence type="ECO:0000259" key="10">
    <source>
        <dbReference type="Pfam" id="PF19269"/>
    </source>
</evidence>
<dbReference type="Gene3D" id="3.40.50.620">
    <property type="entry name" value="HUPs"/>
    <property type="match status" value="1"/>
</dbReference>
<dbReference type="Gene3D" id="1.10.10.350">
    <property type="match status" value="1"/>
</dbReference>
<dbReference type="InterPro" id="IPR004527">
    <property type="entry name" value="Glu-tRNA-ligase_bac/mito"/>
</dbReference>
<dbReference type="AlphaFoldDB" id="A0A0A2GUJ4"/>
<proteinExistence type="inferred from homology"/>
<comment type="subunit">
    <text evidence="8">Monomer.</text>
</comment>
<dbReference type="InterPro" id="IPR001412">
    <property type="entry name" value="aa-tRNA-synth_I_CS"/>
</dbReference>
<dbReference type="GO" id="GO:0008270">
    <property type="term" value="F:zinc ion binding"/>
    <property type="evidence" value="ECO:0007669"/>
    <property type="project" value="InterPro"/>
</dbReference>
<dbReference type="InterPro" id="IPR049940">
    <property type="entry name" value="GluQ/Sye"/>
</dbReference>
<dbReference type="PROSITE" id="PS00178">
    <property type="entry name" value="AA_TRNA_LIGASE_I"/>
    <property type="match status" value="1"/>
</dbReference>
<evidence type="ECO:0000313" key="11">
    <source>
        <dbReference type="EMBL" id="KGO06924.1"/>
    </source>
</evidence>
<feature type="short sequence motif" description="'HIGH' region" evidence="8">
    <location>
        <begin position="11"/>
        <end position="21"/>
    </location>
</feature>
<keyword evidence="2 8" id="KW-0963">Cytoplasm</keyword>
<dbReference type="RefSeq" id="WP_035326208.1">
    <property type="nucleotide sequence ID" value="NZ_CP015125.1"/>
</dbReference>
<dbReference type="PATRIC" id="fig|1300343.5.peg.634"/>
<dbReference type="InterPro" id="IPR045462">
    <property type="entry name" value="aa-tRNA-synth_I_cd-bd"/>
</dbReference>
<dbReference type="NCBIfam" id="TIGR00464">
    <property type="entry name" value="gltX_bact"/>
    <property type="match status" value="1"/>
</dbReference>
<keyword evidence="7 8" id="KW-0030">Aminoacyl-tRNA synthetase</keyword>
<feature type="binding site" evidence="8">
    <location>
        <position position="263"/>
    </location>
    <ligand>
        <name>ATP</name>
        <dbReference type="ChEBI" id="CHEBI:30616"/>
    </ligand>
</feature>
<evidence type="ECO:0000256" key="7">
    <source>
        <dbReference type="ARBA" id="ARBA00023146"/>
    </source>
</evidence>
<feature type="domain" description="Glutamyl/glutaminyl-tRNA synthetase class Ib catalytic" evidence="9">
    <location>
        <begin position="4"/>
        <end position="346"/>
    </location>
</feature>
<evidence type="ECO:0000256" key="8">
    <source>
        <dbReference type="HAMAP-Rule" id="MF_00022"/>
    </source>
</evidence>
<evidence type="ECO:0000256" key="3">
    <source>
        <dbReference type="ARBA" id="ARBA00022598"/>
    </source>
</evidence>
<evidence type="ECO:0000259" key="9">
    <source>
        <dbReference type="Pfam" id="PF00749"/>
    </source>
</evidence>
<dbReference type="OrthoDB" id="9807503at2"/>
<dbReference type="Pfam" id="PF00749">
    <property type="entry name" value="tRNA-synt_1c"/>
    <property type="match status" value="1"/>
</dbReference>